<dbReference type="SUPFAM" id="SSF54637">
    <property type="entry name" value="Thioesterase/thiol ester dehydrase-isomerase"/>
    <property type="match status" value="1"/>
</dbReference>
<dbReference type="PATRIC" id="fig|1331060.3.peg.3234"/>
<dbReference type="Proteomes" id="UP000015531">
    <property type="component" value="Unassembled WGS sequence"/>
</dbReference>
<dbReference type="CDD" id="cd00586">
    <property type="entry name" value="4HBT"/>
    <property type="match status" value="1"/>
</dbReference>
<dbReference type="RefSeq" id="WP_021226975.1">
    <property type="nucleotide sequence ID" value="NZ_ATDP01000097.1"/>
</dbReference>
<evidence type="ECO:0000313" key="1">
    <source>
        <dbReference type="EMBL" id="EQB13398.1"/>
    </source>
</evidence>
<keyword evidence="2" id="KW-1185">Reference proteome</keyword>
<organism evidence="1 2">
    <name type="scientific">Sphingobium lactosutens DS20</name>
    <dbReference type="NCBI Taxonomy" id="1331060"/>
    <lineage>
        <taxon>Bacteria</taxon>
        <taxon>Pseudomonadati</taxon>
        <taxon>Pseudomonadota</taxon>
        <taxon>Alphaproteobacteria</taxon>
        <taxon>Sphingomonadales</taxon>
        <taxon>Sphingomonadaceae</taxon>
        <taxon>Sphingobium</taxon>
    </lineage>
</organism>
<name>T0HMK4_9SPHN</name>
<dbReference type="AlphaFoldDB" id="T0HMK4"/>
<dbReference type="EMBL" id="ATDP01000097">
    <property type="protein sequence ID" value="EQB13398.1"/>
    <property type="molecule type" value="Genomic_DNA"/>
</dbReference>
<evidence type="ECO:0000313" key="2">
    <source>
        <dbReference type="Proteomes" id="UP000015531"/>
    </source>
</evidence>
<dbReference type="eggNOG" id="COG0824">
    <property type="taxonomic scope" value="Bacteria"/>
</dbReference>
<comment type="caution">
    <text evidence="1">The sequence shown here is derived from an EMBL/GenBank/DDBJ whole genome shotgun (WGS) entry which is preliminary data.</text>
</comment>
<protein>
    <submittedName>
        <fullName evidence="1">Uncharacterized protein</fullName>
    </submittedName>
</protein>
<proteinExistence type="predicted"/>
<dbReference type="Gene3D" id="3.10.129.10">
    <property type="entry name" value="Hotdog Thioesterase"/>
    <property type="match status" value="1"/>
</dbReference>
<gene>
    <name evidence="1" type="ORF">RLDS_16830</name>
</gene>
<dbReference type="OrthoDB" id="9799036at2"/>
<accession>T0HMK4</accession>
<reference evidence="1 2" key="1">
    <citation type="journal article" date="2013" name="Genome Announc.">
        <title>Draft Genome Sequence of Sphingobium lactosutens Strain DS20T, Isolated from a Hexachlorocyclohexane Dumpsite.</title>
        <authorList>
            <person name="Kumar R."/>
            <person name="Dwivedi V."/>
            <person name="Negi V."/>
            <person name="Khurana J.P."/>
            <person name="Lal R."/>
        </authorList>
    </citation>
    <scope>NUCLEOTIDE SEQUENCE [LARGE SCALE GENOMIC DNA]</scope>
    <source>
        <strain evidence="1 2">DS20</strain>
    </source>
</reference>
<dbReference type="Pfam" id="PF13279">
    <property type="entry name" value="4HBT_2"/>
    <property type="match status" value="1"/>
</dbReference>
<sequence>MAGTVTFRETDASGNYHYSNALIWGENAEHALLRAIGAAHLIERLPRRAVAAEFHRPLKAGDRYEVDLTIERIGRSSISYRWRVLQAGDLMANGSATVVHVDHGGKSSPIPDDIRARVMQMIVSSGS</sequence>
<dbReference type="InterPro" id="IPR029069">
    <property type="entry name" value="HotDog_dom_sf"/>
</dbReference>